<evidence type="ECO:0000256" key="1">
    <source>
        <dbReference type="SAM" id="Coils"/>
    </source>
</evidence>
<dbReference type="KEGG" id="lmat:92514144"/>
<comment type="caution">
    <text evidence="2">The sequence shown here is derived from an EMBL/GenBank/DDBJ whole genome shotgun (WGS) entry which is preliminary data.</text>
</comment>
<organism evidence="2 3">
    <name type="scientific">Leishmania martiniquensis</name>
    <dbReference type="NCBI Taxonomy" id="1580590"/>
    <lineage>
        <taxon>Eukaryota</taxon>
        <taxon>Discoba</taxon>
        <taxon>Euglenozoa</taxon>
        <taxon>Kinetoplastea</taxon>
        <taxon>Metakinetoplastina</taxon>
        <taxon>Trypanosomatida</taxon>
        <taxon>Trypanosomatidae</taxon>
        <taxon>Leishmaniinae</taxon>
        <taxon>Leishmania</taxon>
    </lineage>
</organism>
<dbReference type="EMBL" id="JAFEUZ010000026">
    <property type="protein sequence ID" value="KAG5476405.1"/>
    <property type="molecule type" value="Genomic_DNA"/>
</dbReference>
<evidence type="ECO:0000313" key="2">
    <source>
        <dbReference type="EMBL" id="KAG5476405.1"/>
    </source>
</evidence>
<proteinExistence type="predicted"/>
<dbReference type="SMR" id="A0A836KMW4"/>
<keyword evidence="1" id="KW-0175">Coiled coil</keyword>
<dbReference type="OrthoDB" id="260785at2759"/>
<dbReference type="RefSeq" id="XP_067177863.1">
    <property type="nucleotide sequence ID" value="XM_067321632.1"/>
</dbReference>
<dbReference type="AlphaFoldDB" id="A0A836KMW4"/>
<feature type="coiled-coil region" evidence="1">
    <location>
        <begin position="1"/>
        <end position="28"/>
    </location>
</feature>
<keyword evidence="3" id="KW-1185">Reference proteome</keyword>
<dbReference type="Proteomes" id="UP000673552">
    <property type="component" value="Chromosome 26"/>
</dbReference>
<sequence>MSSSSSALDDLEREMKAYLENVEATGDADVGPVLFYSTILQMEIQDLSQRAQQKCIVLEEALRNV</sequence>
<accession>A0A836KMW4</accession>
<reference evidence="2 3" key="1">
    <citation type="submission" date="2021-03" db="EMBL/GenBank/DDBJ databases">
        <title>Leishmania (Mundinia) martiniquensis Genome sequencing and assembly.</title>
        <authorList>
            <person name="Almutairi H."/>
            <person name="Gatherer D."/>
        </authorList>
    </citation>
    <scope>NUCLEOTIDE SEQUENCE [LARGE SCALE GENOMIC DNA]</scope>
    <source>
        <strain evidence="2">LSCM1</strain>
    </source>
</reference>
<gene>
    <name evidence="2" type="ORF">LSCM1_04108</name>
</gene>
<dbReference type="GeneID" id="92514144"/>
<name>A0A836KMW4_9TRYP</name>
<evidence type="ECO:0000313" key="3">
    <source>
        <dbReference type="Proteomes" id="UP000673552"/>
    </source>
</evidence>
<protein>
    <submittedName>
        <fullName evidence="2">Uncharacterized protein</fullName>
    </submittedName>
</protein>